<dbReference type="InterPro" id="IPR036097">
    <property type="entry name" value="HisK_dim/P_sf"/>
</dbReference>
<dbReference type="SMART" id="SM00091">
    <property type="entry name" value="PAS"/>
    <property type="match status" value="2"/>
</dbReference>
<protein>
    <recommendedName>
        <fullName evidence="2">histidine kinase</fullName>
        <ecNumber evidence="2">2.7.13.3</ecNumber>
    </recommendedName>
</protein>
<dbReference type="PANTHER" id="PTHR43065">
    <property type="entry name" value="SENSOR HISTIDINE KINASE"/>
    <property type="match status" value="1"/>
</dbReference>
<dbReference type="SUPFAM" id="SSF47384">
    <property type="entry name" value="Homodimeric domain of signal transducing histidine kinase"/>
    <property type="match status" value="1"/>
</dbReference>
<dbReference type="CDD" id="cd00130">
    <property type="entry name" value="PAS"/>
    <property type="match status" value="2"/>
</dbReference>
<dbReference type="EC" id="2.7.13.3" evidence="2"/>
<feature type="domain" description="PAS" evidence="7">
    <location>
        <begin position="1"/>
        <end position="68"/>
    </location>
</feature>
<dbReference type="InterPro" id="IPR000014">
    <property type="entry name" value="PAS"/>
</dbReference>
<dbReference type="InterPro" id="IPR011006">
    <property type="entry name" value="CheY-like_superfamily"/>
</dbReference>
<dbReference type="Pfam" id="PF00512">
    <property type="entry name" value="HisKA"/>
    <property type="match status" value="1"/>
</dbReference>
<dbReference type="Gene3D" id="3.40.50.2300">
    <property type="match status" value="1"/>
</dbReference>
<proteinExistence type="predicted"/>
<evidence type="ECO:0000256" key="2">
    <source>
        <dbReference type="ARBA" id="ARBA00012438"/>
    </source>
</evidence>
<feature type="modified residue" description="4-aspartylphosphate" evidence="4">
    <location>
        <position position="564"/>
    </location>
</feature>
<dbReference type="InterPro" id="IPR005467">
    <property type="entry name" value="His_kinase_dom"/>
</dbReference>
<dbReference type="InterPro" id="IPR035965">
    <property type="entry name" value="PAS-like_dom_sf"/>
</dbReference>
<dbReference type="InterPro" id="IPR004358">
    <property type="entry name" value="Sig_transdc_His_kin-like_C"/>
</dbReference>
<dbReference type="PROSITE" id="PS50110">
    <property type="entry name" value="RESPONSE_REGULATORY"/>
    <property type="match status" value="1"/>
</dbReference>
<evidence type="ECO:0000313" key="10">
    <source>
        <dbReference type="Proteomes" id="UP000556329"/>
    </source>
</evidence>
<comment type="caution">
    <text evidence="9">The sequence shown here is derived from an EMBL/GenBank/DDBJ whole genome shotgun (WGS) entry which is preliminary data.</text>
</comment>
<dbReference type="SMART" id="SM00387">
    <property type="entry name" value="HATPase_c"/>
    <property type="match status" value="1"/>
</dbReference>
<evidence type="ECO:0000256" key="3">
    <source>
        <dbReference type="ARBA" id="ARBA00022553"/>
    </source>
</evidence>
<accession>A0A841PLC8</accession>
<evidence type="ECO:0000256" key="1">
    <source>
        <dbReference type="ARBA" id="ARBA00000085"/>
    </source>
</evidence>
<dbReference type="InterPro" id="IPR001789">
    <property type="entry name" value="Sig_transdc_resp-reg_receiver"/>
</dbReference>
<comment type="catalytic activity">
    <reaction evidence="1">
        <text>ATP + protein L-histidine = ADP + protein N-phospho-L-histidine.</text>
        <dbReference type="EC" id="2.7.13.3"/>
    </reaction>
</comment>
<keyword evidence="3 4" id="KW-0597">Phosphoprotein</keyword>
<dbReference type="InterPro" id="IPR000700">
    <property type="entry name" value="PAS-assoc_C"/>
</dbReference>
<name>A0A841PLC8_9HYPH</name>
<dbReference type="GO" id="GO:0000155">
    <property type="term" value="F:phosphorelay sensor kinase activity"/>
    <property type="evidence" value="ECO:0007669"/>
    <property type="project" value="InterPro"/>
</dbReference>
<dbReference type="Gene3D" id="3.30.450.20">
    <property type="entry name" value="PAS domain"/>
    <property type="match status" value="2"/>
</dbReference>
<dbReference type="PROSITE" id="PS50113">
    <property type="entry name" value="PAC"/>
    <property type="match status" value="2"/>
</dbReference>
<dbReference type="EMBL" id="JACHEF010000004">
    <property type="protein sequence ID" value="MBB6411500.1"/>
    <property type="molecule type" value="Genomic_DNA"/>
</dbReference>
<dbReference type="InterPro" id="IPR003661">
    <property type="entry name" value="HisK_dim/P_dom"/>
</dbReference>
<dbReference type="PROSITE" id="PS50112">
    <property type="entry name" value="PAS"/>
    <property type="match status" value="2"/>
</dbReference>
<dbReference type="Proteomes" id="UP000556329">
    <property type="component" value="Unassembled WGS sequence"/>
</dbReference>
<dbReference type="SUPFAM" id="SSF55874">
    <property type="entry name" value="ATPase domain of HSP90 chaperone/DNA topoisomerase II/histidine kinase"/>
    <property type="match status" value="1"/>
</dbReference>
<feature type="domain" description="Histidine kinase" evidence="5">
    <location>
        <begin position="270"/>
        <end position="490"/>
    </location>
</feature>
<dbReference type="AlphaFoldDB" id="A0A841PLC8"/>
<evidence type="ECO:0000256" key="4">
    <source>
        <dbReference type="PROSITE-ProRule" id="PRU00169"/>
    </source>
</evidence>
<evidence type="ECO:0000259" key="5">
    <source>
        <dbReference type="PROSITE" id="PS50109"/>
    </source>
</evidence>
<evidence type="ECO:0000259" key="6">
    <source>
        <dbReference type="PROSITE" id="PS50110"/>
    </source>
</evidence>
<organism evidence="9 10">
    <name type="scientific">Mesorhizobium sangaii</name>
    <dbReference type="NCBI Taxonomy" id="505389"/>
    <lineage>
        <taxon>Bacteria</taxon>
        <taxon>Pseudomonadati</taxon>
        <taxon>Pseudomonadota</taxon>
        <taxon>Alphaproteobacteria</taxon>
        <taxon>Hyphomicrobiales</taxon>
        <taxon>Phyllobacteriaceae</taxon>
        <taxon>Mesorhizobium</taxon>
    </lineage>
</organism>
<dbReference type="PANTHER" id="PTHR43065:SF49">
    <property type="entry name" value="HISTIDINE KINASE"/>
    <property type="match status" value="1"/>
</dbReference>
<dbReference type="Pfam" id="PF13426">
    <property type="entry name" value="PAS_9"/>
    <property type="match status" value="2"/>
</dbReference>
<evidence type="ECO:0000313" key="9">
    <source>
        <dbReference type="EMBL" id="MBB6411500.1"/>
    </source>
</evidence>
<feature type="domain" description="Response regulatory" evidence="6">
    <location>
        <begin position="514"/>
        <end position="625"/>
    </location>
</feature>
<dbReference type="InterPro" id="IPR036890">
    <property type="entry name" value="HATPase_C_sf"/>
</dbReference>
<dbReference type="Gene3D" id="3.30.565.10">
    <property type="entry name" value="Histidine kinase-like ATPase, C-terminal domain"/>
    <property type="match status" value="1"/>
</dbReference>
<dbReference type="InterPro" id="IPR001610">
    <property type="entry name" value="PAC"/>
</dbReference>
<keyword evidence="10" id="KW-1185">Reference proteome</keyword>
<sequence length="627" mass="68752">MLIESITEYAVYLLDENGIVISWNPGAQKSMGYTADEIIGQHFSVFYRPTNRAAGSPEIALKTAVTEGRFEAEGWRVRKDGTEFWTHVVIDPVRSTDGAVVGFAKITRDLTERRSAEQALRSSEEQFRILVQSVTDYAIYMLDPKGFVSSWNLGAERIKGYKTDEILGEHFSRFYPEADRKAGAPEESLAIAAKEGRFEREAWRVRKDGTTFLAHVIIDAIRNDDGELIGFAKITRDVTERSKAQQALERTREQLFQAQKLEAIGQLTGGVAHDFNNLLMVIQSSLSMIRKRVSDDSKLVSLLDNASQAAARGATLTQRMLAFARRQDLDQQMVSIPDLVRGMTEMLERAIGPATAIITQFPLSLPDVVTDPNQLESVLLNLAVNARDAMPSGGSFVISARAEELDVFNDHKLNAGRYVRFSVKDEGLGMDAATLSRATEPFFTTKGVGKGTGLGLAMAQGFAEQSGGRLMIDSQPGAGTTVEIWIPAAMSSRLADDTPAPQTIVPGTNRQPLTILAVDDDALVLMNTVAMLEDLGHSVSQASSGLRALEVLRREPKLDLLITDHAMPGMTGVELIDLVRAERPHLPVILATGYAELPSGTQTNATRLAKPFFDDDLEKAMDLALRR</sequence>
<dbReference type="Pfam" id="PF02518">
    <property type="entry name" value="HATPase_c"/>
    <property type="match status" value="1"/>
</dbReference>
<feature type="domain" description="PAC" evidence="8">
    <location>
        <begin position="70"/>
        <end position="122"/>
    </location>
</feature>
<dbReference type="SUPFAM" id="SSF52172">
    <property type="entry name" value="CheY-like"/>
    <property type="match status" value="1"/>
</dbReference>
<dbReference type="PROSITE" id="PS50109">
    <property type="entry name" value="HIS_KIN"/>
    <property type="match status" value="1"/>
</dbReference>
<dbReference type="Pfam" id="PF00072">
    <property type="entry name" value="Response_reg"/>
    <property type="match status" value="1"/>
</dbReference>
<dbReference type="SMART" id="SM00086">
    <property type="entry name" value="PAC"/>
    <property type="match status" value="2"/>
</dbReference>
<dbReference type="SMART" id="SM00388">
    <property type="entry name" value="HisKA"/>
    <property type="match status" value="1"/>
</dbReference>
<reference evidence="9 10" key="1">
    <citation type="submission" date="2020-08" db="EMBL/GenBank/DDBJ databases">
        <title>Genomic Encyclopedia of Type Strains, Phase IV (KMG-IV): sequencing the most valuable type-strain genomes for metagenomic binning, comparative biology and taxonomic classification.</title>
        <authorList>
            <person name="Goeker M."/>
        </authorList>
    </citation>
    <scope>NUCLEOTIDE SEQUENCE [LARGE SCALE GENOMIC DNA]</scope>
    <source>
        <strain evidence="9 10">DSM 100039</strain>
    </source>
</reference>
<evidence type="ECO:0000259" key="8">
    <source>
        <dbReference type="PROSITE" id="PS50113"/>
    </source>
</evidence>
<dbReference type="NCBIfam" id="TIGR00229">
    <property type="entry name" value="sensory_box"/>
    <property type="match status" value="2"/>
</dbReference>
<gene>
    <name evidence="9" type="ORF">HNQ71_004188</name>
</gene>
<feature type="domain" description="PAC" evidence="8">
    <location>
        <begin position="198"/>
        <end position="250"/>
    </location>
</feature>
<dbReference type="PRINTS" id="PR00344">
    <property type="entry name" value="BCTRLSENSOR"/>
</dbReference>
<feature type="domain" description="PAS" evidence="7">
    <location>
        <begin position="123"/>
        <end position="177"/>
    </location>
</feature>
<dbReference type="SUPFAM" id="SSF55785">
    <property type="entry name" value="PYP-like sensor domain (PAS domain)"/>
    <property type="match status" value="2"/>
</dbReference>
<dbReference type="Gene3D" id="1.10.287.130">
    <property type="match status" value="1"/>
</dbReference>
<dbReference type="SMART" id="SM00448">
    <property type="entry name" value="REC"/>
    <property type="match status" value="1"/>
</dbReference>
<evidence type="ECO:0000259" key="7">
    <source>
        <dbReference type="PROSITE" id="PS50112"/>
    </source>
</evidence>
<dbReference type="InterPro" id="IPR003594">
    <property type="entry name" value="HATPase_dom"/>
</dbReference>